<keyword evidence="7" id="KW-1185">Reference proteome</keyword>
<dbReference type="GO" id="GO:0003713">
    <property type="term" value="F:transcription coactivator activity"/>
    <property type="evidence" value="ECO:0007669"/>
    <property type="project" value="TreeGrafter"/>
</dbReference>
<dbReference type="OrthoDB" id="8931at2759"/>
<evidence type="ECO:0000256" key="1">
    <source>
        <dbReference type="ARBA" id="ARBA00004123"/>
    </source>
</evidence>
<evidence type="ECO:0000256" key="4">
    <source>
        <dbReference type="ARBA" id="ARBA00023242"/>
    </source>
</evidence>
<feature type="compositionally biased region" description="Polar residues" evidence="5">
    <location>
        <begin position="125"/>
        <end position="141"/>
    </location>
</feature>
<name>A0A9C7Q3F4_9RHOD</name>
<evidence type="ECO:0000313" key="7">
    <source>
        <dbReference type="Proteomes" id="UP001061958"/>
    </source>
</evidence>
<protein>
    <submittedName>
        <fullName evidence="6">Uncharacterized protein</fullName>
    </submittedName>
</protein>
<keyword evidence="3" id="KW-0804">Transcription</keyword>
<keyword evidence="2" id="KW-0805">Transcription regulation</keyword>
<feature type="region of interest" description="Disordered" evidence="5">
    <location>
        <begin position="125"/>
        <end position="202"/>
    </location>
</feature>
<accession>A0A9C7Q3F4</accession>
<organism evidence="6 7">
    <name type="scientific">Galdieria partita</name>
    <dbReference type="NCBI Taxonomy" id="83374"/>
    <lineage>
        <taxon>Eukaryota</taxon>
        <taxon>Rhodophyta</taxon>
        <taxon>Bangiophyceae</taxon>
        <taxon>Galdieriales</taxon>
        <taxon>Galdieriaceae</taxon>
        <taxon>Galdieria</taxon>
    </lineage>
</organism>
<evidence type="ECO:0000313" key="6">
    <source>
        <dbReference type="EMBL" id="GJQ15094.1"/>
    </source>
</evidence>
<evidence type="ECO:0000256" key="5">
    <source>
        <dbReference type="SAM" id="MobiDB-lite"/>
    </source>
</evidence>
<sequence>MGTIEDHNGVEGVDRNDSLPEKQALLRRLLNVGVAPEIVGNYYEILSQFFAGKLAKYQLEEKLKSLLPPQAIKAHNETFVQVLQQAQQGGNTPVPSLTTHEKDSKYVKRRLLVKRPIKSITSWNETQEPYPSTENKTSATLNRKRKRIATRNKAEASIASQAKKKDSQPVGSNNNNTSDHIASTTKPSLDRKGDDVAWNSQGDMNNTRQAVVSPSLPTQWKDAIIQHSVYRVGKRMKQIAAENEIYQIDKDAMIGLFHALEFHLLDIIKGTREETNFKQSNKYRQCSLSIRDLYRFTEYAQDVLGDPYSMDRTCLAFSIF</sequence>
<keyword evidence="4" id="KW-0539">Nucleus</keyword>
<dbReference type="AlphaFoldDB" id="A0A9C7Q3F4"/>
<dbReference type="InterPro" id="IPR024738">
    <property type="entry name" value="Hfi1/Tada1"/>
</dbReference>
<feature type="compositionally biased region" description="Polar residues" evidence="5">
    <location>
        <begin position="169"/>
        <end position="187"/>
    </location>
</feature>
<evidence type="ECO:0000256" key="2">
    <source>
        <dbReference type="ARBA" id="ARBA00023015"/>
    </source>
</evidence>
<evidence type="ECO:0000256" key="3">
    <source>
        <dbReference type="ARBA" id="ARBA00023163"/>
    </source>
</evidence>
<comment type="subcellular location">
    <subcellularLocation>
        <location evidence="1">Nucleus</location>
    </subcellularLocation>
</comment>
<reference evidence="6" key="1">
    <citation type="journal article" date="2022" name="Proc. Natl. Acad. Sci. U.S.A.">
        <title>Life cycle and functional genomics of the unicellular red alga Galdieria for elucidating algal and plant evolution and industrial use.</title>
        <authorList>
            <person name="Hirooka S."/>
            <person name="Itabashi T."/>
            <person name="Ichinose T.M."/>
            <person name="Onuma R."/>
            <person name="Fujiwara T."/>
            <person name="Yamashita S."/>
            <person name="Jong L.W."/>
            <person name="Tomita R."/>
            <person name="Iwane A.H."/>
            <person name="Miyagishima S.Y."/>
        </authorList>
    </citation>
    <scope>NUCLEOTIDE SEQUENCE</scope>
    <source>
        <strain evidence="6">NBRC 102759</strain>
    </source>
</reference>
<reference evidence="6" key="2">
    <citation type="submission" date="2022-01" db="EMBL/GenBank/DDBJ databases">
        <authorList>
            <person name="Hirooka S."/>
            <person name="Miyagishima S.Y."/>
        </authorList>
    </citation>
    <scope>NUCLEOTIDE SEQUENCE</scope>
    <source>
        <strain evidence="6">NBRC 102759</strain>
    </source>
</reference>
<dbReference type="Pfam" id="PF12767">
    <property type="entry name" value="SAGA-Tad1"/>
    <property type="match status" value="1"/>
</dbReference>
<dbReference type="PANTHER" id="PTHR21277">
    <property type="entry name" value="TRANSCRIPTIONAL ADAPTER 1"/>
    <property type="match status" value="1"/>
</dbReference>
<dbReference type="PANTHER" id="PTHR21277:SF5">
    <property type="entry name" value="TRANSCRIPTIONAL ADAPTER 1"/>
    <property type="match status" value="1"/>
</dbReference>
<dbReference type="GO" id="GO:0006357">
    <property type="term" value="P:regulation of transcription by RNA polymerase II"/>
    <property type="evidence" value="ECO:0007669"/>
    <property type="project" value="TreeGrafter"/>
</dbReference>
<dbReference type="Proteomes" id="UP001061958">
    <property type="component" value="Unassembled WGS sequence"/>
</dbReference>
<dbReference type="GO" id="GO:0000124">
    <property type="term" value="C:SAGA complex"/>
    <property type="evidence" value="ECO:0007669"/>
    <property type="project" value="TreeGrafter"/>
</dbReference>
<proteinExistence type="predicted"/>
<dbReference type="GO" id="GO:0005634">
    <property type="term" value="C:nucleus"/>
    <property type="evidence" value="ECO:0007669"/>
    <property type="project" value="UniProtKB-SubCell"/>
</dbReference>
<dbReference type="EMBL" id="BQMJ01000064">
    <property type="protein sequence ID" value="GJQ15094.1"/>
    <property type="molecule type" value="Genomic_DNA"/>
</dbReference>
<gene>
    <name evidence="6" type="ORF">GpartN1_g6885.t1</name>
</gene>
<comment type="caution">
    <text evidence="6">The sequence shown here is derived from an EMBL/GenBank/DDBJ whole genome shotgun (WGS) entry which is preliminary data.</text>
</comment>